<protein>
    <submittedName>
        <fullName evidence="8">DUF1049 domain-containing protein</fullName>
    </submittedName>
</protein>
<feature type="transmembrane region" description="Helical" evidence="6">
    <location>
        <begin position="46"/>
        <end position="68"/>
    </location>
</feature>
<sequence length="119" mass="13522">MRYLRYAILAIVAICLVTIALANRELVTLRLLPDSMAGFLGLSWSITLPLFLILLIFIVLGLALGYLLEWRREHKHRAAARRERRRKEELEREVVRLKTPASGGSDDVIALLEDGSTPR</sequence>
<evidence type="ECO:0000313" key="9">
    <source>
        <dbReference type="Proteomes" id="UP000285908"/>
    </source>
</evidence>
<evidence type="ECO:0000256" key="6">
    <source>
        <dbReference type="SAM" id="Phobius"/>
    </source>
</evidence>
<accession>A0A438AF41</accession>
<dbReference type="GO" id="GO:0005886">
    <property type="term" value="C:plasma membrane"/>
    <property type="evidence" value="ECO:0007669"/>
    <property type="project" value="InterPro"/>
</dbReference>
<dbReference type="Proteomes" id="UP000285908">
    <property type="component" value="Unassembled WGS sequence"/>
</dbReference>
<dbReference type="OrthoDB" id="7689797at2"/>
<dbReference type="InterPro" id="IPR010445">
    <property type="entry name" value="LapA_dom"/>
</dbReference>
<keyword evidence="2 6" id="KW-0812">Transmembrane</keyword>
<name>A0A438AF41_9RHOB</name>
<reference evidence="8 9" key="1">
    <citation type="submission" date="2018-11" db="EMBL/GenBank/DDBJ databases">
        <title>Mesobaculum littorinae gen. nov., sp. nov., isolated from Littorina scabra that represents a novel genus of the order Rhodobacteraceae.</title>
        <authorList>
            <person name="Li F."/>
        </authorList>
    </citation>
    <scope>NUCLEOTIDE SEQUENCE [LARGE SCALE GENOMIC DNA]</scope>
    <source>
        <strain evidence="8 9">M0103</strain>
    </source>
</reference>
<keyword evidence="4 6" id="KW-0472">Membrane</keyword>
<evidence type="ECO:0000256" key="5">
    <source>
        <dbReference type="SAM" id="MobiDB-lite"/>
    </source>
</evidence>
<dbReference type="Pfam" id="PF06305">
    <property type="entry name" value="LapA_dom"/>
    <property type="match status" value="1"/>
</dbReference>
<evidence type="ECO:0000256" key="3">
    <source>
        <dbReference type="ARBA" id="ARBA00022989"/>
    </source>
</evidence>
<feature type="region of interest" description="Disordered" evidence="5">
    <location>
        <begin position="98"/>
        <end position="119"/>
    </location>
</feature>
<keyword evidence="9" id="KW-1185">Reference proteome</keyword>
<keyword evidence="1" id="KW-1003">Cell membrane</keyword>
<evidence type="ECO:0000259" key="7">
    <source>
        <dbReference type="Pfam" id="PF06305"/>
    </source>
</evidence>
<evidence type="ECO:0000313" key="8">
    <source>
        <dbReference type="EMBL" id="RVV97326.1"/>
    </source>
</evidence>
<keyword evidence="3 6" id="KW-1133">Transmembrane helix</keyword>
<evidence type="ECO:0000256" key="4">
    <source>
        <dbReference type="ARBA" id="ARBA00023136"/>
    </source>
</evidence>
<proteinExistence type="predicted"/>
<gene>
    <name evidence="8" type="ORF">EKE94_14755</name>
</gene>
<evidence type="ECO:0000256" key="2">
    <source>
        <dbReference type="ARBA" id="ARBA00022692"/>
    </source>
</evidence>
<evidence type="ECO:0000256" key="1">
    <source>
        <dbReference type="ARBA" id="ARBA00022475"/>
    </source>
</evidence>
<comment type="caution">
    <text evidence="8">The sequence shown here is derived from an EMBL/GenBank/DDBJ whole genome shotgun (WGS) entry which is preliminary data.</text>
</comment>
<organism evidence="8 9">
    <name type="scientific">Mesobaculum littorinae</name>
    <dbReference type="NCBI Taxonomy" id="2486419"/>
    <lineage>
        <taxon>Bacteria</taxon>
        <taxon>Pseudomonadati</taxon>
        <taxon>Pseudomonadota</taxon>
        <taxon>Alphaproteobacteria</taxon>
        <taxon>Rhodobacterales</taxon>
        <taxon>Roseobacteraceae</taxon>
        <taxon>Mesobaculum</taxon>
    </lineage>
</organism>
<feature type="domain" description="Lipopolysaccharide assembly protein A" evidence="7">
    <location>
        <begin position="32"/>
        <end position="94"/>
    </location>
</feature>
<dbReference type="AlphaFoldDB" id="A0A438AF41"/>
<dbReference type="EMBL" id="RQXX01000005">
    <property type="protein sequence ID" value="RVV97326.1"/>
    <property type="molecule type" value="Genomic_DNA"/>
</dbReference>